<dbReference type="STRING" id="68231.AQJ30_27395"/>
<evidence type="ECO:0000313" key="2">
    <source>
        <dbReference type="EMBL" id="KUN34801.1"/>
    </source>
</evidence>
<dbReference type="RefSeq" id="WP_067239333.1">
    <property type="nucleotide sequence ID" value="NZ_KQ948560.1"/>
</dbReference>
<dbReference type="Gene3D" id="3.40.50.150">
    <property type="entry name" value="Vaccinia Virus protein VP39"/>
    <property type="match status" value="1"/>
</dbReference>
<sequence>MTNPPPPQQNPAAPATRRSYDTVAERYAADIGAELPGKPLDRALLDAFAEVTRHGPVADVGCGPGHATAHLADRGVAVTGLDLSPGMCAVARRGTGLPLAVGDMTALPLRSGSLTGLLCWYALIHLDPPRRAAAYAEFARVLRPGGHALLAFHTSTADARPGESAHFSDWWDHPVDLTFHFLDPATETASLTDAGLTVTAHLDRAAYPGVEHPSRRSYLLVRRDGEG</sequence>
<proteinExistence type="predicted"/>
<organism evidence="2 3">
    <name type="scientific">Streptomyces longwoodensis</name>
    <dbReference type="NCBI Taxonomy" id="68231"/>
    <lineage>
        <taxon>Bacteria</taxon>
        <taxon>Bacillati</taxon>
        <taxon>Actinomycetota</taxon>
        <taxon>Actinomycetes</taxon>
        <taxon>Kitasatosporales</taxon>
        <taxon>Streptomycetaceae</taxon>
        <taxon>Streptomyces</taxon>
    </lineage>
</organism>
<evidence type="ECO:0000313" key="3">
    <source>
        <dbReference type="Proteomes" id="UP000053271"/>
    </source>
</evidence>
<gene>
    <name evidence="2" type="ORF">AQJ30_27395</name>
</gene>
<dbReference type="Proteomes" id="UP000053271">
    <property type="component" value="Unassembled WGS sequence"/>
</dbReference>
<dbReference type="SUPFAM" id="SSF53335">
    <property type="entry name" value="S-adenosyl-L-methionine-dependent methyltransferases"/>
    <property type="match status" value="1"/>
</dbReference>
<dbReference type="InterPro" id="IPR041698">
    <property type="entry name" value="Methyltransf_25"/>
</dbReference>
<dbReference type="AlphaFoldDB" id="A0A101QRJ8"/>
<feature type="domain" description="Methyltransferase" evidence="1">
    <location>
        <begin position="57"/>
        <end position="146"/>
    </location>
</feature>
<dbReference type="GeneID" id="91428302"/>
<dbReference type="GO" id="GO:0008168">
    <property type="term" value="F:methyltransferase activity"/>
    <property type="evidence" value="ECO:0007669"/>
    <property type="project" value="TreeGrafter"/>
</dbReference>
<reference evidence="2 3" key="1">
    <citation type="submission" date="2015-10" db="EMBL/GenBank/DDBJ databases">
        <title>Draft genome sequence of Streptomyces longwoodensis DSM 41677, type strain for the species Streptomyces longwoodensis.</title>
        <authorList>
            <person name="Ruckert C."/>
            <person name="Winkler A."/>
            <person name="Kalinowski J."/>
            <person name="Kampfer P."/>
            <person name="Glaeser S."/>
        </authorList>
    </citation>
    <scope>NUCLEOTIDE SEQUENCE [LARGE SCALE GENOMIC DNA]</scope>
    <source>
        <strain evidence="2 3">DSM 41677</strain>
    </source>
</reference>
<dbReference type="PANTHER" id="PTHR42912:SF94">
    <property type="entry name" value="METHYLTRANSFERASE TYPE 11 DOMAIN-CONTAINING PROTEIN"/>
    <property type="match status" value="1"/>
</dbReference>
<dbReference type="EMBL" id="LMWS01000035">
    <property type="protein sequence ID" value="KUN34801.1"/>
    <property type="molecule type" value="Genomic_DNA"/>
</dbReference>
<comment type="caution">
    <text evidence="2">The sequence shown here is derived from an EMBL/GenBank/DDBJ whole genome shotgun (WGS) entry which is preliminary data.</text>
</comment>
<name>A0A101QRJ8_9ACTN</name>
<dbReference type="CDD" id="cd02440">
    <property type="entry name" value="AdoMet_MTases"/>
    <property type="match status" value="1"/>
</dbReference>
<dbReference type="PANTHER" id="PTHR42912">
    <property type="entry name" value="METHYLTRANSFERASE"/>
    <property type="match status" value="1"/>
</dbReference>
<dbReference type="Pfam" id="PF13649">
    <property type="entry name" value="Methyltransf_25"/>
    <property type="match status" value="1"/>
</dbReference>
<evidence type="ECO:0000259" key="1">
    <source>
        <dbReference type="Pfam" id="PF13649"/>
    </source>
</evidence>
<keyword evidence="3" id="KW-1185">Reference proteome</keyword>
<dbReference type="InterPro" id="IPR050508">
    <property type="entry name" value="Methyltransf_Superfamily"/>
</dbReference>
<accession>A0A101QRJ8</accession>
<dbReference type="InterPro" id="IPR029063">
    <property type="entry name" value="SAM-dependent_MTases_sf"/>
</dbReference>
<protein>
    <recommendedName>
        <fullName evidence="1">Methyltransferase domain-containing protein</fullName>
    </recommendedName>
</protein>